<dbReference type="eggNOG" id="COG2340">
    <property type="taxonomic scope" value="Bacteria"/>
</dbReference>
<feature type="region of interest" description="Disordered" evidence="1">
    <location>
        <begin position="40"/>
        <end position="169"/>
    </location>
</feature>
<evidence type="ECO:0000259" key="3">
    <source>
        <dbReference type="Pfam" id="PF00188"/>
    </source>
</evidence>
<dbReference type="CDD" id="cd05379">
    <property type="entry name" value="CAP_bacterial"/>
    <property type="match status" value="1"/>
</dbReference>
<dbReference type="EMBL" id="AGYT01000007">
    <property type="protein sequence ID" value="ENZ03589.1"/>
    <property type="molecule type" value="Genomic_DNA"/>
</dbReference>
<reference evidence="4 5" key="1">
    <citation type="submission" date="2013-01" db="EMBL/GenBank/DDBJ databases">
        <title>The Genome Sequence of Clostridium colicanis 209318.</title>
        <authorList>
            <consortium name="The Broad Institute Genome Sequencing Platform"/>
            <person name="Earl A."/>
            <person name="Ward D."/>
            <person name="Feldgarden M."/>
            <person name="Gevers D."/>
            <person name="Courvalin P."/>
            <person name="Lambert T."/>
            <person name="Walker B."/>
            <person name="Young S.K."/>
            <person name="Zeng Q."/>
            <person name="Gargeya S."/>
            <person name="Fitzgerald M."/>
            <person name="Haas B."/>
            <person name="Abouelleil A."/>
            <person name="Alvarado L."/>
            <person name="Arachchi H.M."/>
            <person name="Berlin A.M."/>
            <person name="Chapman S.B."/>
            <person name="Dewar J."/>
            <person name="Goldberg J."/>
            <person name="Griggs A."/>
            <person name="Gujja S."/>
            <person name="Hansen M."/>
            <person name="Howarth C."/>
            <person name="Imamovic A."/>
            <person name="Larimer J."/>
            <person name="McCowan C."/>
            <person name="Murphy C."/>
            <person name="Neiman D."/>
            <person name="Pearson M."/>
            <person name="Priest M."/>
            <person name="Roberts A."/>
            <person name="Saif S."/>
            <person name="Shea T."/>
            <person name="Sisk P."/>
            <person name="Sykes S."/>
            <person name="Wortman J."/>
            <person name="Nusbaum C."/>
            <person name="Birren B."/>
        </authorList>
    </citation>
    <scope>NUCLEOTIDE SEQUENCE [LARGE SCALE GENOMIC DNA]</scope>
    <source>
        <strain evidence="4 5">209318</strain>
    </source>
</reference>
<dbReference type="PATRIC" id="fig|999411.4.peg.753"/>
<keyword evidence="2" id="KW-0812">Transmembrane</keyword>
<evidence type="ECO:0000313" key="4">
    <source>
        <dbReference type="EMBL" id="ENZ03589.1"/>
    </source>
</evidence>
<dbReference type="SUPFAM" id="SSF55797">
    <property type="entry name" value="PR-1-like"/>
    <property type="match status" value="1"/>
</dbReference>
<accession>N9Y5W7</accession>
<dbReference type="Gene3D" id="3.40.33.10">
    <property type="entry name" value="CAP"/>
    <property type="match status" value="1"/>
</dbReference>
<gene>
    <name evidence="4" type="ORF">HMPREF1092_00776</name>
</gene>
<comment type="caution">
    <text evidence="4">The sequence shown here is derived from an EMBL/GenBank/DDBJ whole genome shotgun (WGS) entry which is preliminary data.</text>
</comment>
<keyword evidence="5" id="KW-1185">Reference proteome</keyword>
<dbReference type="Proteomes" id="UP000013097">
    <property type="component" value="Unassembled WGS sequence"/>
</dbReference>
<evidence type="ECO:0000256" key="1">
    <source>
        <dbReference type="SAM" id="MobiDB-lite"/>
    </source>
</evidence>
<proteinExistence type="predicted"/>
<feature type="domain" description="SCP" evidence="3">
    <location>
        <begin position="180"/>
        <end position="299"/>
    </location>
</feature>
<protein>
    <recommendedName>
        <fullName evidence="3">SCP domain-containing protein</fullName>
    </recommendedName>
</protein>
<evidence type="ECO:0000256" key="2">
    <source>
        <dbReference type="SAM" id="Phobius"/>
    </source>
</evidence>
<feature type="transmembrane region" description="Helical" evidence="2">
    <location>
        <begin position="6"/>
        <end position="23"/>
    </location>
</feature>
<name>N9Y5W7_9CLOT</name>
<dbReference type="AlphaFoldDB" id="N9Y5W7"/>
<dbReference type="RefSeq" id="WP_002597278.1">
    <property type="nucleotide sequence ID" value="NZ_KB850956.1"/>
</dbReference>
<feature type="compositionally biased region" description="Low complexity" evidence="1">
    <location>
        <begin position="65"/>
        <end position="82"/>
    </location>
</feature>
<keyword evidence="2" id="KW-0472">Membrane</keyword>
<dbReference type="HOGENOM" id="CLU_071009_1_0_9"/>
<dbReference type="Pfam" id="PF00188">
    <property type="entry name" value="CAP"/>
    <property type="match status" value="1"/>
</dbReference>
<dbReference type="InterPro" id="IPR035940">
    <property type="entry name" value="CAP_sf"/>
</dbReference>
<dbReference type="PANTHER" id="PTHR31157">
    <property type="entry name" value="SCP DOMAIN-CONTAINING PROTEIN"/>
    <property type="match status" value="1"/>
</dbReference>
<keyword evidence="2" id="KW-1133">Transmembrane helix</keyword>
<evidence type="ECO:0000313" key="5">
    <source>
        <dbReference type="Proteomes" id="UP000013097"/>
    </source>
</evidence>
<organism evidence="4 5">
    <name type="scientific">Clostridium thermobutyricum</name>
    <dbReference type="NCBI Taxonomy" id="29372"/>
    <lineage>
        <taxon>Bacteria</taxon>
        <taxon>Bacillati</taxon>
        <taxon>Bacillota</taxon>
        <taxon>Clostridia</taxon>
        <taxon>Eubacteriales</taxon>
        <taxon>Clostridiaceae</taxon>
        <taxon>Clostridium</taxon>
    </lineage>
</organism>
<dbReference type="InterPro" id="IPR014044">
    <property type="entry name" value="CAP_dom"/>
</dbReference>
<feature type="compositionally biased region" description="Basic and acidic residues" evidence="1">
    <location>
        <begin position="142"/>
        <end position="161"/>
    </location>
</feature>
<sequence>MFKKKIIGITITALAIMAMYGVFKGVTMYKPQVVKEELASNDVKEKSTEQGKEEKGVEAPKENEVQNSNEIQNSSNIQNGNEVKAENLVQNGNEIQKDTKVQNSNSVKKENEVKSSNNVDNNKSEVKSNNTNANVTCGTSAPKREQVKNTTNTKEEPKTAPKQEVSTNSSLENVEQLIFQKVNEERKKVGVSPLKYNYTMQKFARDKSKDMGVNNYFSHEDLKGKLESDYIKASGVSYSAWGENIAYLDGYAENVLANTFMTNWMNSPGHRANILSTNFTSIGVGVYKIGNKYYATQEFLR</sequence>
<dbReference type="PANTHER" id="PTHR31157:SF1">
    <property type="entry name" value="SCP DOMAIN-CONTAINING PROTEIN"/>
    <property type="match status" value="1"/>
</dbReference>
<feature type="compositionally biased region" description="Basic and acidic residues" evidence="1">
    <location>
        <begin position="40"/>
        <end position="64"/>
    </location>
</feature>